<comment type="similarity">
    <text evidence="1 3">Belongs to the type-B carboxylesterase/lipase family.</text>
</comment>
<dbReference type="InterPro" id="IPR002018">
    <property type="entry name" value="CarbesteraseB"/>
</dbReference>
<name>A0AAW2Z204_9EUKA</name>
<dbReference type="EC" id="3.1.1.-" evidence="3"/>
<comment type="caution">
    <text evidence="5">The sequence shown here is derived from an EMBL/GenBank/DDBJ whole genome shotgun (WGS) entry which is preliminary data.</text>
</comment>
<dbReference type="EMBL" id="JAOPGA020000950">
    <property type="protein sequence ID" value="KAL0483334.1"/>
    <property type="molecule type" value="Genomic_DNA"/>
</dbReference>
<protein>
    <recommendedName>
        <fullName evidence="3">Carboxylic ester hydrolase</fullName>
        <ecNumber evidence="3">3.1.1.-</ecNumber>
    </recommendedName>
</protein>
<sequence length="531" mass="58685">MSIKMRLTYYLLFLGALLASAEVIQLDSGNIEGLDLEDHKAWIGIPYLQPPVKHLRFAPPVPIKSWAPETLQTRSFKPGCPQRCVLPEGACPTVQDEDCLYINVYSPTNMAKNIPVIVWIPGGHFEQGSSGTPLYYGDFFTTNQSKVVLVTVNYRLGALGWLTDDTISEVKNGNLGLYDVVESLRWVQRNIAAFGGNPDQVTIAGQSAGATIIAALSVSPIGKGLFNKVILMSNPITLPFRYQRDASTLGTQVRNILKCGAGDIECLRSKSVQEIVDAQHQAADHIQITQPLVSMLPWSVTVDGRVVPARFLDAIKSGKVHKDTSGNPLPLIIGSITEETLIFIYMASKEPLNTIKYVAAVGDVFTTSAPKVLFRYPPHPFVGDKRNALAYMGTHYVFSCPNRFAAGLWNSKSTFLYMFDNALSFDAWGDKYDYCRGRVCHGADLPILFHQSGNMTMSVKESRLSSEMLAYWTNFAYTGDPNGPNLPQWPSYNKTDPSLLRLKVDGSVVEKNYLKIECDFFDSLGYRHGAG</sequence>
<feature type="signal peptide" evidence="3">
    <location>
        <begin position="1"/>
        <end position="21"/>
    </location>
</feature>
<dbReference type="PANTHER" id="PTHR45570">
    <property type="entry name" value="CARBOXYLIC ESTER HYDROLASE"/>
    <property type="match status" value="1"/>
</dbReference>
<reference evidence="5 6" key="1">
    <citation type="submission" date="2024-03" db="EMBL/GenBank/DDBJ databases">
        <title>The Acrasis kona genome and developmental transcriptomes reveal deep origins of eukaryotic multicellular pathways.</title>
        <authorList>
            <person name="Sheikh S."/>
            <person name="Fu C.-J."/>
            <person name="Brown M.W."/>
            <person name="Baldauf S.L."/>
        </authorList>
    </citation>
    <scope>NUCLEOTIDE SEQUENCE [LARGE SCALE GENOMIC DNA]</scope>
    <source>
        <strain evidence="5 6">ATCC MYA-3509</strain>
    </source>
</reference>
<dbReference type="PROSITE" id="PS00941">
    <property type="entry name" value="CARBOXYLESTERASE_B_2"/>
    <property type="match status" value="1"/>
</dbReference>
<keyword evidence="2 3" id="KW-0378">Hydrolase</keyword>
<accession>A0AAW2Z204</accession>
<dbReference type="InterPro" id="IPR019819">
    <property type="entry name" value="Carboxylesterase_B_CS"/>
</dbReference>
<dbReference type="Proteomes" id="UP001431209">
    <property type="component" value="Unassembled WGS sequence"/>
</dbReference>
<keyword evidence="6" id="KW-1185">Reference proteome</keyword>
<dbReference type="PROSITE" id="PS00122">
    <property type="entry name" value="CARBOXYLESTERASE_B_1"/>
    <property type="match status" value="1"/>
</dbReference>
<dbReference type="AlphaFoldDB" id="A0AAW2Z204"/>
<organism evidence="5 6">
    <name type="scientific">Acrasis kona</name>
    <dbReference type="NCBI Taxonomy" id="1008807"/>
    <lineage>
        <taxon>Eukaryota</taxon>
        <taxon>Discoba</taxon>
        <taxon>Heterolobosea</taxon>
        <taxon>Tetramitia</taxon>
        <taxon>Eutetramitia</taxon>
        <taxon>Acrasidae</taxon>
        <taxon>Acrasis</taxon>
    </lineage>
</organism>
<dbReference type="InterPro" id="IPR019826">
    <property type="entry name" value="Carboxylesterase_B_AS"/>
</dbReference>
<evidence type="ECO:0000313" key="5">
    <source>
        <dbReference type="EMBL" id="KAL0483334.1"/>
    </source>
</evidence>
<evidence type="ECO:0000259" key="4">
    <source>
        <dbReference type="Pfam" id="PF00135"/>
    </source>
</evidence>
<dbReference type="GO" id="GO:0016787">
    <property type="term" value="F:hydrolase activity"/>
    <property type="evidence" value="ECO:0007669"/>
    <property type="project" value="UniProtKB-KW"/>
</dbReference>
<feature type="domain" description="Carboxylesterase type B" evidence="4">
    <location>
        <begin position="21"/>
        <end position="520"/>
    </location>
</feature>
<gene>
    <name evidence="5" type="ORF">AKO1_014709</name>
</gene>
<evidence type="ECO:0000256" key="3">
    <source>
        <dbReference type="RuleBase" id="RU361235"/>
    </source>
</evidence>
<dbReference type="SUPFAM" id="SSF53474">
    <property type="entry name" value="alpha/beta-Hydrolases"/>
    <property type="match status" value="1"/>
</dbReference>
<keyword evidence="3" id="KW-0732">Signal</keyword>
<proteinExistence type="inferred from homology"/>
<evidence type="ECO:0000256" key="1">
    <source>
        <dbReference type="ARBA" id="ARBA00005964"/>
    </source>
</evidence>
<dbReference type="Pfam" id="PF00135">
    <property type="entry name" value="COesterase"/>
    <property type="match status" value="1"/>
</dbReference>
<dbReference type="PANTHER" id="PTHR45570:SF1">
    <property type="entry name" value="CARBOXYLIC ESTER HYDROLASE"/>
    <property type="match status" value="1"/>
</dbReference>
<dbReference type="Gene3D" id="3.40.50.1820">
    <property type="entry name" value="alpha/beta hydrolase"/>
    <property type="match status" value="1"/>
</dbReference>
<feature type="chain" id="PRO_5043086666" description="Carboxylic ester hydrolase" evidence="3">
    <location>
        <begin position="22"/>
        <end position="531"/>
    </location>
</feature>
<evidence type="ECO:0000313" key="6">
    <source>
        <dbReference type="Proteomes" id="UP001431209"/>
    </source>
</evidence>
<dbReference type="InterPro" id="IPR029058">
    <property type="entry name" value="AB_hydrolase_fold"/>
</dbReference>
<evidence type="ECO:0000256" key="2">
    <source>
        <dbReference type="ARBA" id="ARBA00022801"/>
    </source>
</evidence>